<protein>
    <recommendedName>
        <fullName evidence="4">DUF2730 family protein</fullName>
    </recommendedName>
</protein>
<dbReference type="AlphaFoldDB" id="A0A6L9MJP5"/>
<proteinExistence type="predicted"/>
<dbReference type="Proteomes" id="UP000476332">
    <property type="component" value="Unassembled WGS sequence"/>
</dbReference>
<keyword evidence="1" id="KW-0472">Membrane</keyword>
<accession>A0A6L9MJP5</accession>
<keyword evidence="1" id="KW-1133">Transmembrane helix</keyword>
<feature type="transmembrane region" description="Helical" evidence="1">
    <location>
        <begin position="6"/>
        <end position="25"/>
    </location>
</feature>
<reference evidence="2 3" key="1">
    <citation type="submission" date="2020-01" db="EMBL/GenBank/DDBJ databases">
        <title>Genomes of bacteria type strains.</title>
        <authorList>
            <person name="Chen J."/>
            <person name="Zhu S."/>
            <person name="Chen J."/>
        </authorList>
    </citation>
    <scope>NUCLEOTIDE SEQUENCE [LARGE SCALE GENOMIC DNA]</scope>
    <source>
        <strain evidence="2 3">KCTC 52919</strain>
    </source>
</reference>
<keyword evidence="3" id="KW-1185">Reference proteome</keyword>
<evidence type="ECO:0000256" key="1">
    <source>
        <dbReference type="SAM" id="Phobius"/>
    </source>
</evidence>
<evidence type="ECO:0008006" key="4">
    <source>
        <dbReference type="Google" id="ProtNLM"/>
    </source>
</evidence>
<dbReference type="RefSeq" id="WP_163044647.1">
    <property type="nucleotide sequence ID" value="NZ_JAAAMJ010000011.1"/>
</dbReference>
<gene>
    <name evidence="2" type="ORF">GTW51_14115</name>
</gene>
<comment type="caution">
    <text evidence="2">The sequence shown here is derived from an EMBL/GenBank/DDBJ whole genome shotgun (WGS) entry which is preliminary data.</text>
</comment>
<name>A0A6L9MJP5_9HYPH</name>
<dbReference type="EMBL" id="JAAAMJ010000011">
    <property type="protein sequence ID" value="NDV87838.1"/>
    <property type="molecule type" value="Genomic_DNA"/>
</dbReference>
<evidence type="ECO:0000313" key="2">
    <source>
        <dbReference type="EMBL" id="NDV87838.1"/>
    </source>
</evidence>
<sequence>MNYADLQSNVFFILALVGSLAAFWWRVEGKIDAAKADALRAAEAAERDATLRADGAHTIANLSVTQLAEYKTHVAEHYVTKVGLRESTEHIMEAIAGVRGSVDAIGQRMDRVLERRPHVDTRRD</sequence>
<organism evidence="2 3">
    <name type="scientific">Aurantimonas aggregata</name>
    <dbReference type="NCBI Taxonomy" id="2047720"/>
    <lineage>
        <taxon>Bacteria</taxon>
        <taxon>Pseudomonadati</taxon>
        <taxon>Pseudomonadota</taxon>
        <taxon>Alphaproteobacteria</taxon>
        <taxon>Hyphomicrobiales</taxon>
        <taxon>Aurantimonadaceae</taxon>
        <taxon>Aurantimonas</taxon>
    </lineage>
</organism>
<evidence type="ECO:0000313" key="3">
    <source>
        <dbReference type="Proteomes" id="UP000476332"/>
    </source>
</evidence>
<keyword evidence="1" id="KW-0812">Transmembrane</keyword>